<dbReference type="Gene3D" id="3.60.40.10">
    <property type="entry name" value="PPM-type phosphatase domain"/>
    <property type="match status" value="1"/>
</dbReference>
<protein>
    <submittedName>
        <fullName evidence="1">Protein phosphatase 2C domain-containing protein</fullName>
    </submittedName>
</protein>
<dbReference type="RefSeq" id="WP_405149937.1">
    <property type="nucleotide sequence ID" value="NZ_CP109527.1"/>
</dbReference>
<dbReference type="Proteomes" id="UP001621418">
    <property type="component" value="Chromosome"/>
</dbReference>
<evidence type="ECO:0000313" key="1">
    <source>
        <dbReference type="EMBL" id="WTY37994.1"/>
    </source>
</evidence>
<dbReference type="SUPFAM" id="SSF81606">
    <property type="entry name" value="PP2C-like"/>
    <property type="match status" value="1"/>
</dbReference>
<name>A0ABZ1NE01_9NOCA</name>
<dbReference type="EMBL" id="CP109527">
    <property type="protein sequence ID" value="WTY37994.1"/>
    <property type="molecule type" value="Genomic_DNA"/>
</dbReference>
<reference evidence="1 2" key="1">
    <citation type="submission" date="2022-10" db="EMBL/GenBank/DDBJ databases">
        <title>The complete genomes of actinobacterial strains from the NBC collection.</title>
        <authorList>
            <person name="Joergensen T.S."/>
            <person name="Alvarez Arevalo M."/>
            <person name="Sterndorff E.B."/>
            <person name="Faurdal D."/>
            <person name="Vuksanovic O."/>
            <person name="Mourched A.-S."/>
            <person name="Charusanti P."/>
            <person name="Shaw S."/>
            <person name="Blin K."/>
            <person name="Weber T."/>
        </authorList>
    </citation>
    <scope>NUCLEOTIDE SEQUENCE [LARGE SCALE GENOMIC DNA]</scope>
    <source>
        <strain evidence="1 2">NBC_01413</strain>
    </source>
</reference>
<evidence type="ECO:0000313" key="2">
    <source>
        <dbReference type="Proteomes" id="UP001621418"/>
    </source>
</evidence>
<organism evidence="1 2">
    <name type="scientific">Nocardia salmonicida</name>
    <dbReference type="NCBI Taxonomy" id="53431"/>
    <lineage>
        <taxon>Bacteria</taxon>
        <taxon>Bacillati</taxon>
        <taxon>Actinomycetota</taxon>
        <taxon>Actinomycetes</taxon>
        <taxon>Mycobacteriales</taxon>
        <taxon>Nocardiaceae</taxon>
        <taxon>Nocardia</taxon>
    </lineage>
</organism>
<dbReference type="InterPro" id="IPR036457">
    <property type="entry name" value="PPM-type-like_dom_sf"/>
</dbReference>
<accession>A0ABZ1NE01</accession>
<keyword evidence="2" id="KW-1185">Reference proteome</keyword>
<proteinExistence type="predicted"/>
<gene>
    <name evidence="1" type="ORF">OG308_09210</name>
</gene>
<sequence>MVVTDDAVIVLDGATAHDRSMPSAGEYVDNLAAELARGIGDASPLVEILERAIAKTAGALAIAPGLAPSSTVALVRVESDVVDALILGDSSVVFGLSSGQVMPYTDDRLSRLGLPEADLYRRFLAAGWGYTARHAKILSELQIAERARRNRPDGYWIAEAEPSAAKHALHVRFPRDDLSWIVVATDGAFDLLPVLGLTWPEVAQMATPQLGALLDRIHTWEAEIDPDGQALPRAKRHDDKTVVAIRL</sequence>